<evidence type="ECO:0000259" key="7">
    <source>
        <dbReference type="Pfam" id="PF20684"/>
    </source>
</evidence>
<keyword evidence="2 6" id="KW-0812">Transmembrane</keyword>
<evidence type="ECO:0000313" key="9">
    <source>
        <dbReference type="Proteomes" id="UP000247233"/>
    </source>
</evidence>
<dbReference type="EMBL" id="MSFL01000043">
    <property type="protein sequence ID" value="PWY66715.1"/>
    <property type="molecule type" value="Genomic_DNA"/>
</dbReference>
<keyword evidence="9" id="KW-1185">Reference proteome</keyword>
<sequence length="263" mass="29373">LEIEAWTEFAISLFIIVSRIISRLKTGGTKSFHGDDYLSAVVLILWTSQLVIFKYVGKHVLGTNIGLSDSERASMGEQEMSRRIIGSKILIFGWALYATLIWILKACMLFFYNRLTLGLTEQKLVRITAILCGCTYLAVLLTLLLYCHPLRLHWQVYPDPGPKCTVDYVNYLVVAVLNVITDAIILAIPIPLLVKVRLPLRRKLTIGLLLCGGLFVMAATLLRCLLVVKDAENIEVANIWGIRETFVAILAVNIPCIKSIVNA</sequence>
<feature type="transmembrane region" description="Helical" evidence="6">
    <location>
        <begin position="36"/>
        <end position="56"/>
    </location>
</feature>
<reference evidence="8 9" key="1">
    <citation type="submission" date="2016-12" db="EMBL/GenBank/DDBJ databases">
        <title>The genomes of Aspergillus section Nigri reveals drivers in fungal speciation.</title>
        <authorList>
            <consortium name="DOE Joint Genome Institute"/>
            <person name="Vesth T.C."/>
            <person name="Nybo J."/>
            <person name="Theobald S."/>
            <person name="Brandl J."/>
            <person name="Frisvad J.C."/>
            <person name="Nielsen K.F."/>
            <person name="Lyhne E.K."/>
            <person name="Kogle M.E."/>
            <person name="Kuo A."/>
            <person name="Riley R."/>
            <person name="Clum A."/>
            <person name="Nolan M."/>
            <person name="Lipzen A."/>
            <person name="Salamov A."/>
            <person name="Henrissat B."/>
            <person name="Wiebenga A."/>
            <person name="De Vries R.P."/>
            <person name="Grigoriev I.V."/>
            <person name="Mortensen U.H."/>
            <person name="Andersen M.R."/>
            <person name="Baker S.E."/>
        </authorList>
    </citation>
    <scope>NUCLEOTIDE SEQUENCE [LARGE SCALE GENOMIC DNA]</scope>
    <source>
        <strain evidence="8 9">CBS 117.55</strain>
    </source>
</reference>
<dbReference type="Pfam" id="PF20684">
    <property type="entry name" value="Fung_rhodopsin"/>
    <property type="match status" value="1"/>
</dbReference>
<feature type="non-terminal residue" evidence="8">
    <location>
        <position position="263"/>
    </location>
</feature>
<keyword evidence="4 6" id="KW-0472">Membrane</keyword>
<feature type="transmembrane region" description="Helical" evidence="6">
    <location>
        <begin position="124"/>
        <end position="148"/>
    </location>
</feature>
<dbReference type="STRING" id="1448321.A0A317UY87"/>
<dbReference type="PANTHER" id="PTHR33048:SF2">
    <property type="entry name" value="SRPK"/>
    <property type="match status" value="1"/>
</dbReference>
<evidence type="ECO:0000256" key="3">
    <source>
        <dbReference type="ARBA" id="ARBA00022989"/>
    </source>
</evidence>
<protein>
    <recommendedName>
        <fullName evidence="7">Rhodopsin domain-containing protein</fullName>
    </recommendedName>
</protein>
<keyword evidence="3 6" id="KW-1133">Transmembrane helix</keyword>
<dbReference type="VEuPathDB" id="FungiDB:BO70DRAFT_271787"/>
<feature type="transmembrane region" description="Helical" evidence="6">
    <location>
        <begin position="206"/>
        <end position="228"/>
    </location>
</feature>
<evidence type="ECO:0000256" key="2">
    <source>
        <dbReference type="ARBA" id="ARBA00022692"/>
    </source>
</evidence>
<dbReference type="PANTHER" id="PTHR33048">
    <property type="entry name" value="PTH11-LIKE INTEGRAL MEMBRANE PROTEIN (AFU_ORTHOLOGUE AFUA_5G11245)"/>
    <property type="match status" value="1"/>
</dbReference>
<dbReference type="OrthoDB" id="4329349at2759"/>
<dbReference type="InterPro" id="IPR052337">
    <property type="entry name" value="SAT4-like"/>
</dbReference>
<comment type="similarity">
    <text evidence="5">Belongs to the SAT4 family.</text>
</comment>
<dbReference type="RefSeq" id="XP_025394845.1">
    <property type="nucleotide sequence ID" value="XM_025538964.1"/>
</dbReference>
<comment type="subcellular location">
    <subcellularLocation>
        <location evidence="1">Membrane</location>
        <topology evidence="1">Multi-pass membrane protein</topology>
    </subcellularLocation>
</comment>
<evidence type="ECO:0000256" key="6">
    <source>
        <dbReference type="SAM" id="Phobius"/>
    </source>
</evidence>
<feature type="transmembrane region" description="Helical" evidence="6">
    <location>
        <begin position="6"/>
        <end position="24"/>
    </location>
</feature>
<gene>
    <name evidence="8" type="ORF">BO70DRAFT_271787</name>
</gene>
<feature type="transmembrane region" description="Helical" evidence="6">
    <location>
        <begin position="168"/>
        <end position="194"/>
    </location>
</feature>
<evidence type="ECO:0000313" key="8">
    <source>
        <dbReference type="EMBL" id="PWY66715.1"/>
    </source>
</evidence>
<organism evidence="8 9">
    <name type="scientific">Aspergillus heteromorphus CBS 117.55</name>
    <dbReference type="NCBI Taxonomy" id="1448321"/>
    <lineage>
        <taxon>Eukaryota</taxon>
        <taxon>Fungi</taxon>
        <taxon>Dikarya</taxon>
        <taxon>Ascomycota</taxon>
        <taxon>Pezizomycotina</taxon>
        <taxon>Eurotiomycetes</taxon>
        <taxon>Eurotiomycetidae</taxon>
        <taxon>Eurotiales</taxon>
        <taxon>Aspergillaceae</taxon>
        <taxon>Aspergillus</taxon>
        <taxon>Aspergillus subgen. Circumdati</taxon>
    </lineage>
</organism>
<proteinExistence type="inferred from homology"/>
<feature type="transmembrane region" description="Helical" evidence="6">
    <location>
        <begin position="240"/>
        <end position="261"/>
    </location>
</feature>
<comment type="caution">
    <text evidence="8">The sequence shown here is derived from an EMBL/GenBank/DDBJ whole genome shotgun (WGS) entry which is preliminary data.</text>
</comment>
<evidence type="ECO:0000256" key="1">
    <source>
        <dbReference type="ARBA" id="ARBA00004141"/>
    </source>
</evidence>
<dbReference type="Proteomes" id="UP000247233">
    <property type="component" value="Unassembled WGS sequence"/>
</dbReference>
<evidence type="ECO:0000256" key="5">
    <source>
        <dbReference type="ARBA" id="ARBA00038359"/>
    </source>
</evidence>
<dbReference type="GO" id="GO:0016020">
    <property type="term" value="C:membrane"/>
    <property type="evidence" value="ECO:0007669"/>
    <property type="project" value="UniProtKB-SubCell"/>
</dbReference>
<name>A0A317UY87_9EURO</name>
<evidence type="ECO:0000256" key="4">
    <source>
        <dbReference type="ARBA" id="ARBA00023136"/>
    </source>
</evidence>
<dbReference type="GeneID" id="37061201"/>
<feature type="non-terminal residue" evidence="8">
    <location>
        <position position="1"/>
    </location>
</feature>
<feature type="domain" description="Rhodopsin" evidence="7">
    <location>
        <begin position="19"/>
        <end position="261"/>
    </location>
</feature>
<dbReference type="InterPro" id="IPR049326">
    <property type="entry name" value="Rhodopsin_dom_fungi"/>
</dbReference>
<feature type="transmembrane region" description="Helical" evidence="6">
    <location>
        <begin position="89"/>
        <end position="112"/>
    </location>
</feature>
<dbReference type="AlphaFoldDB" id="A0A317UY87"/>
<accession>A0A317UY87</accession>